<organism evidence="7 8">
    <name type="scientific">Pycnoporus cinnabarinus</name>
    <name type="common">Cinnabar-red polypore</name>
    <name type="synonym">Trametes cinnabarina</name>
    <dbReference type="NCBI Taxonomy" id="5643"/>
    <lineage>
        <taxon>Eukaryota</taxon>
        <taxon>Fungi</taxon>
        <taxon>Dikarya</taxon>
        <taxon>Basidiomycota</taxon>
        <taxon>Agaricomycotina</taxon>
        <taxon>Agaricomycetes</taxon>
        <taxon>Polyporales</taxon>
        <taxon>Polyporaceae</taxon>
        <taxon>Trametes</taxon>
    </lineage>
</organism>
<name>A0A060S936_PYCCI</name>
<accession>A0A060S936</accession>
<dbReference type="STRING" id="5643.A0A060S936"/>
<dbReference type="InterPro" id="IPR036625">
    <property type="entry name" value="E3-bd_dom_sf"/>
</dbReference>
<dbReference type="Pfam" id="PF02817">
    <property type="entry name" value="E3_binding"/>
    <property type="match status" value="1"/>
</dbReference>
<feature type="compositionally biased region" description="Pro residues" evidence="4">
    <location>
        <begin position="124"/>
        <end position="140"/>
    </location>
</feature>
<evidence type="ECO:0008006" key="9">
    <source>
        <dbReference type="Google" id="ProtNLM"/>
    </source>
</evidence>
<comment type="similarity">
    <text evidence="1">Belongs to the 2-oxoacid dehydrogenase family.</text>
</comment>
<dbReference type="CDD" id="cd06849">
    <property type="entry name" value="lipoyl_domain"/>
    <property type="match status" value="1"/>
</dbReference>
<protein>
    <recommendedName>
        <fullName evidence="9">Single hybrid motif-containing protein</fullName>
    </recommendedName>
</protein>
<evidence type="ECO:0000256" key="2">
    <source>
        <dbReference type="ARBA" id="ARBA00022823"/>
    </source>
</evidence>
<dbReference type="GO" id="GO:0045254">
    <property type="term" value="C:pyruvate dehydrogenase complex"/>
    <property type="evidence" value="ECO:0007669"/>
    <property type="project" value="InterPro"/>
</dbReference>
<dbReference type="PANTHER" id="PTHR23151:SF82">
    <property type="entry name" value="PYRUVATE DEHYDROGENASE COMPLEX PROTEIN X COMPONENT, MITOCHONDRIAL"/>
    <property type="match status" value="1"/>
</dbReference>
<dbReference type="Gene3D" id="4.10.320.10">
    <property type="entry name" value="E3-binding domain"/>
    <property type="match status" value="1"/>
</dbReference>
<keyword evidence="2" id="KW-0450">Lipoyl</keyword>
<dbReference type="PANTHER" id="PTHR23151">
    <property type="entry name" value="DIHYDROLIPOAMIDE ACETYL/SUCCINYL-TRANSFERASE-RELATED"/>
    <property type="match status" value="1"/>
</dbReference>
<feature type="domain" description="Lipoyl-binding" evidence="5">
    <location>
        <begin position="30"/>
        <end position="106"/>
    </location>
</feature>
<dbReference type="PROSITE" id="PS51826">
    <property type="entry name" value="PSBD"/>
    <property type="match status" value="1"/>
</dbReference>
<evidence type="ECO:0000259" key="5">
    <source>
        <dbReference type="PROSITE" id="PS50968"/>
    </source>
</evidence>
<dbReference type="GO" id="GO:0006086">
    <property type="term" value="P:pyruvate decarboxylation to acetyl-CoA"/>
    <property type="evidence" value="ECO:0007669"/>
    <property type="project" value="InterPro"/>
</dbReference>
<evidence type="ECO:0000313" key="7">
    <source>
        <dbReference type="EMBL" id="CDO68893.1"/>
    </source>
</evidence>
<dbReference type="InterPro" id="IPR045257">
    <property type="entry name" value="E2/Pdx1"/>
</dbReference>
<dbReference type="SUPFAM" id="SSF47005">
    <property type="entry name" value="Peripheral subunit-binding domain of 2-oxo acid dehydrogenase complex"/>
    <property type="match status" value="1"/>
</dbReference>
<dbReference type="EMBL" id="CCBP010000028">
    <property type="protein sequence ID" value="CDO68893.1"/>
    <property type="molecule type" value="Genomic_DNA"/>
</dbReference>
<dbReference type="AlphaFoldDB" id="A0A060S936"/>
<sequence>MHTLHHVSRAALRASSSRRWMQTTAARNAITKFAMPAMSPTMTEGGIASWKKKEGESFAAGDVLLEIETDKATIDVEAQDDGIVGKILAPDGTKNIPVGNTIALLAEEGDDISNLEVPTDEPAPSQPPSQPKSTPPPPPSASSSSAQPSAAEAKKSPPAPPSESHIPKTSRPLFPSVLRLIQEHHIPPEEIEQIRGTGVRGMLTKGDVLTHLGLASAPTGTYHETPAPDVKTDKTTGAQTENKAAEAPLDGAAIRRLIVSNMLEASIKAQAAAVPKVEADFDSIIADYLPSAKTSPATPAPVAPSKPKSGSDFIDGLI</sequence>
<dbReference type="GO" id="GO:0004742">
    <property type="term" value="F:dihydrolipoyllysine-residue acetyltransferase activity"/>
    <property type="evidence" value="ECO:0007669"/>
    <property type="project" value="TreeGrafter"/>
</dbReference>
<feature type="region of interest" description="Disordered" evidence="4">
    <location>
        <begin position="292"/>
        <end position="318"/>
    </location>
</feature>
<feature type="compositionally biased region" description="Low complexity" evidence="4">
    <location>
        <begin position="141"/>
        <end position="151"/>
    </location>
</feature>
<evidence type="ECO:0000313" key="8">
    <source>
        <dbReference type="Proteomes" id="UP000029665"/>
    </source>
</evidence>
<evidence type="ECO:0000259" key="6">
    <source>
        <dbReference type="PROSITE" id="PS51826"/>
    </source>
</evidence>
<dbReference type="Proteomes" id="UP000029665">
    <property type="component" value="Unassembled WGS sequence"/>
</dbReference>
<dbReference type="InterPro" id="IPR011053">
    <property type="entry name" value="Single_hybrid_motif"/>
</dbReference>
<dbReference type="HOGENOM" id="CLU_035825_0_0_1"/>
<dbReference type="OrthoDB" id="537444at2759"/>
<gene>
    <name evidence="7" type="ORF">BN946_scf185000.g36</name>
</gene>
<reference evidence="7" key="1">
    <citation type="submission" date="2014-01" db="EMBL/GenBank/DDBJ databases">
        <title>The genome of the white-rot fungus Pycnoporus cinnabarinus: a basidiomycete model with a versatile arsenal for lignocellulosic biomass breakdown.</title>
        <authorList>
            <person name="Levasseur A."/>
            <person name="Lomascolo A."/>
            <person name="Ruiz-Duenas F.J."/>
            <person name="Uzan E."/>
            <person name="Piumi F."/>
            <person name="Kues U."/>
            <person name="Ram A.F.J."/>
            <person name="Murat C."/>
            <person name="Haon M."/>
            <person name="Benoit I."/>
            <person name="Arfi Y."/>
            <person name="Chevret D."/>
            <person name="Drula E."/>
            <person name="Kwon M.J."/>
            <person name="Gouret P."/>
            <person name="Lesage-Meessen L."/>
            <person name="Lombard V."/>
            <person name="Mariette J."/>
            <person name="Noirot C."/>
            <person name="Park J."/>
            <person name="Patyshakuliyeva A."/>
            <person name="Wieneger R.A.B."/>
            <person name="Wosten H.A.B."/>
            <person name="Martin F."/>
            <person name="Coutinho P.M."/>
            <person name="de Vries R."/>
            <person name="Martinez A.T."/>
            <person name="Klopp C."/>
            <person name="Pontarotti P."/>
            <person name="Henrissat B."/>
            <person name="Record E."/>
        </authorList>
    </citation>
    <scope>NUCLEOTIDE SEQUENCE [LARGE SCALE GENOMIC DNA]</scope>
    <source>
        <strain evidence="7">BRFM137</strain>
    </source>
</reference>
<dbReference type="PROSITE" id="PS50968">
    <property type="entry name" value="BIOTINYL_LIPOYL"/>
    <property type="match status" value="1"/>
</dbReference>
<dbReference type="SUPFAM" id="SSF51230">
    <property type="entry name" value="Single hybrid motif"/>
    <property type="match status" value="1"/>
</dbReference>
<evidence type="ECO:0000256" key="1">
    <source>
        <dbReference type="ARBA" id="ARBA00007317"/>
    </source>
</evidence>
<dbReference type="FunFam" id="2.40.50.100:FF:000010">
    <property type="entry name" value="Acetyltransferase component of pyruvate dehydrogenase complex"/>
    <property type="match status" value="1"/>
</dbReference>
<dbReference type="Gene3D" id="2.40.50.100">
    <property type="match status" value="1"/>
</dbReference>
<dbReference type="PROSITE" id="PS00189">
    <property type="entry name" value="LIPOYL"/>
    <property type="match status" value="1"/>
</dbReference>
<evidence type="ECO:0000256" key="3">
    <source>
        <dbReference type="ARBA" id="ARBA00022946"/>
    </source>
</evidence>
<keyword evidence="8" id="KW-1185">Reference proteome</keyword>
<dbReference type="Pfam" id="PF00364">
    <property type="entry name" value="Biotin_lipoyl"/>
    <property type="match status" value="1"/>
</dbReference>
<comment type="caution">
    <text evidence="7">The sequence shown here is derived from an EMBL/GenBank/DDBJ whole genome shotgun (WGS) entry which is preliminary data.</text>
</comment>
<evidence type="ECO:0000256" key="4">
    <source>
        <dbReference type="SAM" id="MobiDB-lite"/>
    </source>
</evidence>
<dbReference type="InterPro" id="IPR003016">
    <property type="entry name" value="2-oxoA_DH_lipoyl-BS"/>
</dbReference>
<dbReference type="OMA" id="AITKFAM"/>
<feature type="region of interest" description="Disordered" evidence="4">
    <location>
        <begin position="217"/>
        <end position="236"/>
    </location>
</feature>
<proteinExistence type="inferred from homology"/>
<dbReference type="InterPro" id="IPR004167">
    <property type="entry name" value="PSBD"/>
</dbReference>
<keyword evidence="3" id="KW-0809">Transit peptide</keyword>
<dbReference type="InterPro" id="IPR000089">
    <property type="entry name" value="Biotin_lipoyl"/>
</dbReference>
<feature type="region of interest" description="Disordered" evidence="4">
    <location>
        <begin position="114"/>
        <end position="170"/>
    </location>
</feature>
<feature type="domain" description="Peripheral subunit-binding (PSBD)" evidence="6">
    <location>
        <begin position="172"/>
        <end position="212"/>
    </location>
</feature>